<organism evidence="2 3">
    <name type="scientific">Sphingobacterium detergens</name>
    <dbReference type="NCBI Taxonomy" id="1145106"/>
    <lineage>
        <taxon>Bacteria</taxon>
        <taxon>Pseudomonadati</taxon>
        <taxon>Bacteroidota</taxon>
        <taxon>Sphingobacteriia</taxon>
        <taxon>Sphingobacteriales</taxon>
        <taxon>Sphingobacteriaceae</taxon>
        <taxon>Sphingobacterium</taxon>
    </lineage>
</organism>
<reference evidence="2 3" key="1">
    <citation type="submission" date="2018-09" db="EMBL/GenBank/DDBJ databases">
        <title>Genomic Encyclopedia of Type Strains, Phase III (KMG-III): the genomes of soil and plant-associated and newly described type strains.</title>
        <authorList>
            <person name="Whitman W."/>
        </authorList>
    </citation>
    <scope>NUCLEOTIDE SEQUENCE [LARGE SCALE GENOMIC DNA]</scope>
    <source>
        <strain evidence="2 3">CECT 7938</strain>
    </source>
</reference>
<sequence length="55" mass="6092">MKKKIAYIAPEVKAYQIELEQGIAAGSATARPEDSNGQVNEQWGLGDNDNRTIDW</sequence>
<accession>A0A420BG16</accession>
<evidence type="ECO:0000313" key="3">
    <source>
        <dbReference type="Proteomes" id="UP000286246"/>
    </source>
</evidence>
<evidence type="ECO:0000313" key="2">
    <source>
        <dbReference type="EMBL" id="RKE55661.1"/>
    </source>
</evidence>
<comment type="caution">
    <text evidence="2">The sequence shown here is derived from an EMBL/GenBank/DDBJ whole genome shotgun (WGS) entry which is preliminary data.</text>
</comment>
<evidence type="ECO:0000256" key="1">
    <source>
        <dbReference type="SAM" id="MobiDB-lite"/>
    </source>
</evidence>
<proteinExistence type="predicted"/>
<dbReference type="EMBL" id="RAPY01000001">
    <property type="protein sequence ID" value="RKE55661.1"/>
    <property type="molecule type" value="Genomic_DNA"/>
</dbReference>
<dbReference type="Proteomes" id="UP000286246">
    <property type="component" value="Unassembled WGS sequence"/>
</dbReference>
<gene>
    <name evidence="2" type="ORF">DFQ12_0497</name>
</gene>
<feature type="region of interest" description="Disordered" evidence="1">
    <location>
        <begin position="26"/>
        <end position="55"/>
    </location>
</feature>
<dbReference type="AlphaFoldDB" id="A0A420BG16"/>
<protein>
    <submittedName>
        <fullName evidence="2">Uncharacterized protein</fullName>
    </submittedName>
</protein>
<keyword evidence="3" id="KW-1185">Reference proteome</keyword>
<dbReference type="RefSeq" id="WP_167457177.1">
    <property type="nucleotide sequence ID" value="NZ_CP182813.1"/>
</dbReference>
<name>A0A420BG16_SPHD1</name>